<feature type="domain" description="DUF4440" evidence="1">
    <location>
        <begin position="47"/>
        <end position="153"/>
    </location>
</feature>
<dbReference type="InterPro" id="IPR011944">
    <property type="entry name" value="Steroid_delta5-4_isomerase"/>
</dbReference>
<dbReference type="Proteomes" id="UP000198790">
    <property type="component" value="Unassembled WGS sequence"/>
</dbReference>
<name>A0A1I0ZII7_9BACT</name>
<dbReference type="EMBL" id="FOKK01000006">
    <property type="protein sequence ID" value="SFB24350.1"/>
    <property type="molecule type" value="Genomic_DNA"/>
</dbReference>
<sequence length="164" mass="18427">MFILPSVKTPLIMKALTFLFFLLLLLLITSSAFCQNPLDTKEESQEIINLINSYSKARDTKDTVLLKEILVKDVDQLVSSGVWRKGIAEAVQGMMESSTSNPGDRTLKVESIRFLDPDAAIVDARYEIKNANGTVRKMWSTFVVVTETEQWKISAIRNMLPIGN</sequence>
<dbReference type="NCBIfam" id="TIGR02246">
    <property type="entry name" value="SgcJ/EcaC family oxidoreductase"/>
    <property type="match status" value="1"/>
</dbReference>
<accession>A0A1I0ZII7</accession>
<dbReference type="AlphaFoldDB" id="A0A1I0ZII7"/>
<evidence type="ECO:0000313" key="3">
    <source>
        <dbReference type="Proteomes" id="UP000198790"/>
    </source>
</evidence>
<dbReference type="Pfam" id="PF14534">
    <property type="entry name" value="DUF4440"/>
    <property type="match status" value="1"/>
</dbReference>
<dbReference type="InterPro" id="IPR027843">
    <property type="entry name" value="DUF4440"/>
</dbReference>
<keyword evidence="3" id="KW-1185">Reference proteome</keyword>
<reference evidence="2 3" key="1">
    <citation type="submission" date="2016-10" db="EMBL/GenBank/DDBJ databases">
        <authorList>
            <person name="de Groot N.N."/>
        </authorList>
    </citation>
    <scope>NUCLEOTIDE SEQUENCE [LARGE SCALE GENOMIC DNA]</scope>
    <source>
        <strain evidence="2 3">DSM 23399</strain>
    </source>
</reference>
<evidence type="ECO:0000259" key="1">
    <source>
        <dbReference type="Pfam" id="PF14534"/>
    </source>
</evidence>
<proteinExistence type="predicted"/>
<evidence type="ECO:0000313" key="2">
    <source>
        <dbReference type="EMBL" id="SFB24350.1"/>
    </source>
</evidence>
<dbReference type="SUPFAM" id="SSF54427">
    <property type="entry name" value="NTF2-like"/>
    <property type="match status" value="1"/>
</dbReference>
<gene>
    <name evidence="2" type="ORF">SAMN04489723_10639</name>
</gene>
<dbReference type="InterPro" id="IPR032710">
    <property type="entry name" value="NTF2-like_dom_sf"/>
</dbReference>
<organism evidence="2 3">
    <name type="scientific">Algoriphagus aquimarinus</name>
    <dbReference type="NCBI Taxonomy" id="237018"/>
    <lineage>
        <taxon>Bacteria</taxon>
        <taxon>Pseudomonadati</taxon>
        <taxon>Bacteroidota</taxon>
        <taxon>Cytophagia</taxon>
        <taxon>Cytophagales</taxon>
        <taxon>Cyclobacteriaceae</taxon>
        <taxon>Algoriphagus</taxon>
    </lineage>
</organism>
<dbReference type="Gene3D" id="3.10.450.50">
    <property type="match status" value="1"/>
</dbReference>
<protein>
    <recommendedName>
        <fullName evidence="1">DUF4440 domain-containing protein</fullName>
    </recommendedName>
</protein>
<dbReference type="STRING" id="237018.SAMN04489723_10639"/>